<evidence type="ECO:0000313" key="3">
    <source>
        <dbReference type="Proteomes" id="UP000612055"/>
    </source>
</evidence>
<feature type="region of interest" description="Disordered" evidence="1">
    <location>
        <begin position="314"/>
        <end position="337"/>
    </location>
</feature>
<reference evidence="2" key="1">
    <citation type="journal article" date="2020" name="bioRxiv">
        <title>Comparative genomics of Chlamydomonas.</title>
        <authorList>
            <person name="Craig R.J."/>
            <person name="Hasan A.R."/>
            <person name="Ness R.W."/>
            <person name="Keightley P.D."/>
        </authorList>
    </citation>
    <scope>NUCLEOTIDE SEQUENCE</scope>
    <source>
        <strain evidence="2">CCAP 11/70</strain>
    </source>
</reference>
<keyword evidence="3" id="KW-1185">Reference proteome</keyword>
<name>A0A836BVS1_9CHLO</name>
<gene>
    <name evidence="2" type="ORF">HYH03_010638</name>
</gene>
<feature type="region of interest" description="Disordered" evidence="1">
    <location>
        <begin position="552"/>
        <end position="578"/>
    </location>
</feature>
<organism evidence="2 3">
    <name type="scientific">Edaphochlamys debaryana</name>
    <dbReference type="NCBI Taxonomy" id="47281"/>
    <lineage>
        <taxon>Eukaryota</taxon>
        <taxon>Viridiplantae</taxon>
        <taxon>Chlorophyta</taxon>
        <taxon>core chlorophytes</taxon>
        <taxon>Chlorophyceae</taxon>
        <taxon>CS clade</taxon>
        <taxon>Chlamydomonadales</taxon>
        <taxon>Chlamydomonadales incertae sedis</taxon>
        <taxon>Edaphochlamys</taxon>
    </lineage>
</organism>
<proteinExistence type="predicted"/>
<dbReference type="AlphaFoldDB" id="A0A836BVS1"/>
<dbReference type="Proteomes" id="UP000612055">
    <property type="component" value="Unassembled WGS sequence"/>
</dbReference>
<feature type="compositionally biased region" description="Low complexity" evidence="1">
    <location>
        <begin position="98"/>
        <end position="121"/>
    </location>
</feature>
<protein>
    <submittedName>
        <fullName evidence="2">Uncharacterized protein</fullName>
    </submittedName>
</protein>
<sequence>MGRLAVLAIPNLPSAIRRLELRGPLQPSAVSIGGTPPSPIAPLPTGASALASALSAALTSLTALRLDLATPNPPTPVPQQPIPVLSPCAPRSCPPHEPGQGPQPGQAGAGSTSRAAASGGAEALLPRAGRELALLQALLGALGPRLHRLELGLPGDVAPGPAAGPNQASASGPDAAAPAAASDGEAPAAQPPPPPAAALAVALPLVSASCPALSELVLELGRPPPSSPLPSPPPFEGWEGGGPEPSGVRRGGDLLAAGLQGLTRLTGLSSLDLSGPGLPALLAPPRGPACLLPLASLRGLRRLRLPLAAPSMDPSLDLSMDPQDHTHHPAQPPPKSGWILPYGAAVRGLLVQEYEGTEPASACEGRQDRAGTIPPAVGAAAPAPASRPANSEETVSRPFPKPLLAPTPLGASLTDLDLGPDLVLVLPYIPYDGLTALTRLAVGELSSEWVSESQWDLLPERPGPLPPGFLHEGAGHGAGGQGPAGRLATPLTPAAIRLPPRLRELQVRFLPDVAVLSALEALPALTRLTCTAVRHPHGEICLDLAAVGVPGPPDLSPPRPNSSTAAASTTSPTPTSGLPVHTAASLWLPEAVQAAARLLARMLGPEDWARHALTLRPSPFSFLRGGYERLRWGGPHGPWLGGLVPLAGKVTRLRAKHMALRQGDVEALAEALPGLQALALLQCDSRAADRAAWRAALGARGCGLRVGEAAAAAAGGAAGSGSGGLGQGQGQEEEEEEEVDMFGDSSGGDSSDG</sequence>
<evidence type="ECO:0000256" key="1">
    <source>
        <dbReference type="SAM" id="MobiDB-lite"/>
    </source>
</evidence>
<dbReference type="OrthoDB" id="550639at2759"/>
<feature type="compositionally biased region" description="Gly residues" evidence="1">
    <location>
        <begin position="716"/>
        <end position="729"/>
    </location>
</feature>
<feature type="compositionally biased region" description="Acidic residues" evidence="1">
    <location>
        <begin position="731"/>
        <end position="741"/>
    </location>
</feature>
<feature type="compositionally biased region" description="Pro residues" evidence="1">
    <location>
        <begin position="71"/>
        <end position="81"/>
    </location>
</feature>
<feature type="compositionally biased region" description="Low complexity" evidence="1">
    <location>
        <begin position="374"/>
        <end position="389"/>
    </location>
</feature>
<feature type="region of interest" description="Disordered" evidence="1">
    <location>
        <begin position="359"/>
        <end position="401"/>
    </location>
</feature>
<evidence type="ECO:0000313" key="2">
    <source>
        <dbReference type="EMBL" id="KAG2490961.1"/>
    </source>
</evidence>
<feature type="compositionally biased region" description="Low complexity" evidence="1">
    <location>
        <begin position="157"/>
        <end position="188"/>
    </location>
</feature>
<dbReference type="EMBL" id="JAEHOE010000057">
    <property type="protein sequence ID" value="KAG2490961.1"/>
    <property type="molecule type" value="Genomic_DNA"/>
</dbReference>
<feature type="region of interest" description="Disordered" evidence="1">
    <location>
        <begin position="223"/>
        <end position="250"/>
    </location>
</feature>
<accession>A0A836BVS1</accession>
<feature type="region of interest" description="Disordered" evidence="1">
    <location>
        <begin position="71"/>
        <end position="121"/>
    </location>
</feature>
<feature type="region of interest" description="Disordered" evidence="1">
    <location>
        <begin position="715"/>
        <end position="753"/>
    </location>
</feature>
<comment type="caution">
    <text evidence="2">The sequence shown here is derived from an EMBL/GenBank/DDBJ whole genome shotgun (WGS) entry which is preliminary data.</text>
</comment>
<feature type="region of interest" description="Disordered" evidence="1">
    <location>
        <begin position="157"/>
        <end position="195"/>
    </location>
</feature>
<feature type="compositionally biased region" description="Low complexity" evidence="1">
    <location>
        <begin position="561"/>
        <end position="576"/>
    </location>
</feature>
<feature type="compositionally biased region" description="Low complexity" evidence="1">
    <location>
        <begin position="743"/>
        <end position="753"/>
    </location>
</feature>
<feature type="compositionally biased region" description="Pro residues" evidence="1">
    <location>
        <begin position="223"/>
        <end position="235"/>
    </location>
</feature>